<dbReference type="AlphaFoldDB" id="L1MCG3"/>
<feature type="non-terminal residue" evidence="1">
    <location>
        <position position="1"/>
    </location>
</feature>
<evidence type="ECO:0000313" key="1">
    <source>
        <dbReference type="EMBL" id="EKX88933.1"/>
    </source>
</evidence>
<sequence>TQVPRYSGLKQDIFAHLRELVGSEPKYRDIADGKHPCFLFLASPCVV</sequence>
<keyword evidence="2" id="KW-1185">Reference proteome</keyword>
<dbReference type="STRING" id="1035195.HMPREF9997_02159"/>
<protein>
    <submittedName>
        <fullName evidence="1">Uncharacterized protein</fullName>
    </submittedName>
</protein>
<accession>L1MCG3</accession>
<dbReference type="HOGENOM" id="CLU_3161447_0_0_11"/>
<comment type="caution">
    <text evidence="1">The sequence shown here is derived from an EMBL/GenBank/DDBJ whole genome shotgun (WGS) entry which is preliminary data.</text>
</comment>
<proteinExistence type="predicted"/>
<reference evidence="1 2" key="1">
    <citation type="submission" date="2012-05" db="EMBL/GenBank/DDBJ databases">
        <authorList>
            <person name="Weinstock G."/>
            <person name="Sodergren E."/>
            <person name="Lobos E.A."/>
            <person name="Fulton L."/>
            <person name="Fulton R."/>
            <person name="Courtney L."/>
            <person name="Fronick C."/>
            <person name="O'Laughlin M."/>
            <person name="Godfrey J."/>
            <person name="Wilson R.M."/>
            <person name="Miner T."/>
            <person name="Farmer C."/>
            <person name="Delehaunty K."/>
            <person name="Cordes M."/>
            <person name="Minx P."/>
            <person name="Tomlinson C."/>
            <person name="Chen J."/>
            <person name="Wollam A."/>
            <person name="Pepin K.H."/>
            <person name="Bhonagiri V."/>
            <person name="Zhang X."/>
            <person name="Suruliraj S."/>
            <person name="Warren W."/>
            <person name="Mitreva M."/>
            <person name="Mardis E.R."/>
            <person name="Wilson R.K."/>
        </authorList>
    </citation>
    <scope>NUCLEOTIDE SEQUENCE [LARGE SCALE GENOMIC DNA]</scope>
    <source>
        <strain evidence="1 2">F0235</strain>
    </source>
</reference>
<dbReference type="Proteomes" id="UP000010445">
    <property type="component" value="Unassembled WGS sequence"/>
</dbReference>
<dbReference type="EMBL" id="AMEM01000034">
    <property type="protein sequence ID" value="EKX88933.1"/>
    <property type="molecule type" value="Genomic_DNA"/>
</dbReference>
<evidence type="ECO:0000313" key="2">
    <source>
        <dbReference type="Proteomes" id="UP000010445"/>
    </source>
</evidence>
<organism evidence="1 2">
    <name type="scientific">Corynebacterium durum F0235</name>
    <dbReference type="NCBI Taxonomy" id="1035195"/>
    <lineage>
        <taxon>Bacteria</taxon>
        <taxon>Bacillati</taxon>
        <taxon>Actinomycetota</taxon>
        <taxon>Actinomycetes</taxon>
        <taxon>Mycobacteriales</taxon>
        <taxon>Corynebacteriaceae</taxon>
        <taxon>Corynebacterium</taxon>
    </lineage>
</organism>
<gene>
    <name evidence="1" type="ORF">HMPREF9997_02159</name>
</gene>
<name>L1MCG3_9CORY</name>